<accession>A0A8X7Z3I4</accession>
<feature type="transmembrane region" description="Helical" evidence="1">
    <location>
        <begin position="20"/>
        <end position="39"/>
    </location>
</feature>
<dbReference type="OrthoDB" id="200954at2759"/>
<name>A0A8X7Z3I4_POPTO</name>
<evidence type="ECO:0000313" key="2">
    <source>
        <dbReference type="EMBL" id="KAG6759468.1"/>
    </source>
</evidence>
<keyword evidence="3" id="KW-1185">Reference proteome</keyword>
<dbReference type="PANTHER" id="PTHR16950:SF16">
    <property type="entry name" value="ZINC TRANSPORTER ZIP13"/>
    <property type="match status" value="1"/>
</dbReference>
<keyword evidence="1" id="KW-0812">Transmembrane</keyword>
<sequence length="100" mass="10771">MIGDFSILVRYGFSVPQALFFNFLSALVALAGTALALLWGQDPGQSSLIEVKFRGFVYIAAAGVLVEMNNSKSTLRTSAVHITSLVPNHRLRTLQIASSS</sequence>
<dbReference type="GO" id="GO:0006882">
    <property type="term" value="P:intracellular zinc ion homeostasis"/>
    <property type="evidence" value="ECO:0007669"/>
    <property type="project" value="TreeGrafter"/>
</dbReference>
<dbReference type="Proteomes" id="UP000886885">
    <property type="component" value="Chromosome 10A"/>
</dbReference>
<dbReference type="AlphaFoldDB" id="A0A8X7Z3I4"/>
<keyword evidence="1" id="KW-0472">Membrane</keyword>
<protein>
    <submittedName>
        <fullName evidence="2">Uncharacterized protein</fullName>
    </submittedName>
</protein>
<evidence type="ECO:0000313" key="3">
    <source>
        <dbReference type="Proteomes" id="UP000886885"/>
    </source>
</evidence>
<evidence type="ECO:0000256" key="1">
    <source>
        <dbReference type="SAM" id="Phobius"/>
    </source>
</evidence>
<dbReference type="GO" id="GO:0005385">
    <property type="term" value="F:zinc ion transmembrane transporter activity"/>
    <property type="evidence" value="ECO:0007669"/>
    <property type="project" value="TreeGrafter"/>
</dbReference>
<comment type="caution">
    <text evidence="2">The sequence shown here is derived from an EMBL/GenBank/DDBJ whole genome shotgun (WGS) entry which is preliminary data.</text>
</comment>
<proteinExistence type="predicted"/>
<gene>
    <name evidence="2" type="ORF">POTOM_035946</name>
</gene>
<dbReference type="EMBL" id="JAAWWB010000019">
    <property type="protein sequence ID" value="KAG6759468.1"/>
    <property type="molecule type" value="Genomic_DNA"/>
</dbReference>
<dbReference type="PANTHER" id="PTHR16950">
    <property type="entry name" value="ZINC TRANSPORTER SLC39A7 HISTIDINE-RICH MEMBRANE PROTEIN KE4"/>
    <property type="match status" value="1"/>
</dbReference>
<reference evidence="2" key="1">
    <citation type="journal article" date="2020" name="bioRxiv">
        <title>Hybrid origin of Populus tomentosa Carr. identified through genome sequencing and phylogenomic analysis.</title>
        <authorList>
            <person name="An X."/>
            <person name="Gao K."/>
            <person name="Chen Z."/>
            <person name="Li J."/>
            <person name="Yang X."/>
            <person name="Yang X."/>
            <person name="Zhou J."/>
            <person name="Guo T."/>
            <person name="Zhao T."/>
            <person name="Huang S."/>
            <person name="Miao D."/>
            <person name="Khan W.U."/>
            <person name="Rao P."/>
            <person name="Ye M."/>
            <person name="Lei B."/>
            <person name="Liao W."/>
            <person name="Wang J."/>
            <person name="Ji L."/>
            <person name="Li Y."/>
            <person name="Guo B."/>
            <person name="Mustafa N.S."/>
            <person name="Li S."/>
            <person name="Yun Q."/>
            <person name="Keller S.R."/>
            <person name="Mao J."/>
            <person name="Zhang R."/>
            <person name="Strauss S.H."/>
        </authorList>
    </citation>
    <scope>NUCLEOTIDE SEQUENCE</scope>
    <source>
        <strain evidence="2">GM15</strain>
        <tissue evidence="2">Leaf</tissue>
    </source>
</reference>
<keyword evidence="1" id="KW-1133">Transmembrane helix</keyword>
<organism evidence="2 3">
    <name type="scientific">Populus tomentosa</name>
    <name type="common">Chinese white poplar</name>
    <dbReference type="NCBI Taxonomy" id="118781"/>
    <lineage>
        <taxon>Eukaryota</taxon>
        <taxon>Viridiplantae</taxon>
        <taxon>Streptophyta</taxon>
        <taxon>Embryophyta</taxon>
        <taxon>Tracheophyta</taxon>
        <taxon>Spermatophyta</taxon>
        <taxon>Magnoliopsida</taxon>
        <taxon>eudicotyledons</taxon>
        <taxon>Gunneridae</taxon>
        <taxon>Pentapetalae</taxon>
        <taxon>rosids</taxon>
        <taxon>fabids</taxon>
        <taxon>Malpighiales</taxon>
        <taxon>Salicaceae</taxon>
        <taxon>Saliceae</taxon>
        <taxon>Populus</taxon>
    </lineage>
</organism>